<geneLocation type="mitochondrion" evidence="17"/>
<evidence type="ECO:0000256" key="8">
    <source>
        <dbReference type="ARBA" id="ARBA00023065"/>
    </source>
</evidence>
<dbReference type="EMBL" id="KF494223">
    <property type="protein sequence ID" value="AGZ03607.1"/>
    <property type="molecule type" value="Genomic_DNA"/>
</dbReference>
<keyword evidence="9 14" id="KW-0496">Mitochondrion</keyword>
<evidence type="ECO:0000313" key="17">
    <source>
        <dbReference type="EMBL" id="AGZ03607.1"/>
    </source>
</evidence>
<dbReference type="CTD" id="4509"/>
<evidence type="ECO:0000256" key="7">
    <source>
        <dbReference type="ARBA" id="ARBA00022989"/>
    </source>
</evidence>
<dbReference type="GO" id="GO:0031966">
    <property type="term" value="C:mitochondrial membrane"/>
    <property type="evidence" value="ECO:0007669"/>
    <property type="project" value="UniProtKB-SubCell"/>
</dbReference>
<keyword evidence="8 14" id="KW-0406">Ion transport</keyword>
<evidence type="ECO:0000256" key="6">
    <source>
        <dbReference type="ARBA" id="ARBA00022781"/>
    </source>
</evidence>
<dbReference type="GO" id="GO:0015078">
    <property type="term" value="F:proton transmembrane transporter activity"/>
    <property type="evidence" value="ECO:0007669"/>
    <property type="project" value="InterPro"/>
</dbReference>
<keyword evidence="5 14" id="KW-0812">Transmembrane</keyword>
<dbReference type="InterPro" id="IPR001421">
    <property type="entry name" value="ATP8_metazoa"/>
</dbReference>
<keyword evidence="11" id="KW-0066">ATP synthesis</keyword>
<evidence type="ECO:0000256" key="12">
    <source>
        <dbReference type="ARBA" id="ARBA00053067"/>
    </source>
</evidence>
<feature type="transmembrane region" description="Helical" evidence="16">
    <location>
        <begin position="6"/>
        <end position="24"/>
    </location>
</feature>
<accession>A0A059SPZ3</accession>
<keyword evidence="7 16" id="KW-1133">Transmembrane helix</keyword>
<evidence type="ECO:0000256" key="16">
    <source>
        <dbReference type="SAM" id="Phobius"/>
    </source>
</evidence>
<dbReference type="GO" id="GO:0015986">
    <property type="term" value="P:proton motive force-driven ATP synthesis"/>
    <property type="evidence" value="ECO:0007669"/>
    <property type="project" value="InterPro"/>
</dbReference>
<keyword evidence="6 14" id="KW-0375">Hydrogen ion transport</keyword>
<keyword evidence="3 14" id="KW-0813">Transport</keyword>
<keyword evidence="10 16" id="KW-0472">Membrane</keyword>
<dbReference type="RefSeq" id="YP_009040477.1">
    <property type="nucleotide sequence ID" value="NC_024263.1"/>
</dbReference>
<comment type="function">
    <text evidence="12">Subunit 8, of the mitochondrial membrane ATP synthase complex (F(1)F(0) ATP synthase or Complex V) that produces ATP from ADP in the presence of a proton gradient across the membrane which is generated by electron transport complexes of the respiratory chain. ATP synthase complex consist of a soluble F(1) head domain - the catalytic core - and a membrane F(1) domain - the membrane proton channel. These two domains are linked by a central stalk rotating inside the F(1) region and a stationary peripheral stalk. During catalysis, ATP synthesis in the catalytic domain of F(1) is coupled via a rotary mechanism of the central stalk subunits to proton translocation. In vivo, can only synthesize ATP although its ATP hydrolase activity can be activated artificially in vitro. Part of the complex F(0) domain.</text>
</comment>
<dbReference type="PANTHER" id="PTHR39937">
    <property type="entry name" value="ATP SYNTHASE PROTEIN 8"/>
    <property type="match status" value="1"/>
</dbReference>
<evidence type="ECO:0000256" key="1">
    <source>
        <dbReference type="ARBA" id="ARBA00004304"/>
    </source>
</evidence>
<dbReference type="GeneID" id="19591586"/>
<evidence type="ECO:0000256" key="13">
    <source>
        <dbReference type="ARBA" id="ARBA00064647"/>
    </source>
</evidence>
<sequence>MPQLSPAPWFAIFTFSWLVFLIVIPPKILNHTYPHSPSPQSTQKPKTSAWNWPWY</sequence>
<evidence type="ECO:0000256" key="11">
    <source>
        <dbReference type="ARBA" id="ARBA00023310"/>
    </source>
</evidence>
<dbReference type="PANTHER" id="PTHR39937:SF1">
    <property type="entry name" value="ATP SYNTHASE PROTEIN 8"/>
    <property type="match status" value="1"/>
</dbReference>
<evidence type="ECO:0000256" key="10">
    <source>
        <dbReference type="ARBA" id="ARBA00023136"/>
    </source>
</evidence>
<reference evidence="17" key="1">
    <citation type="journal article" date="2014" name="BMC Genomics">
        <title>A novel model of double replications and random loss accounts for rearrangements in the Mitogenome of Samariscus latus (Teleostei: Pleuronectiformes).</title>
        <authorList>
            <person name="Shi W."/>
            <person name="Miao X.G."/>
            <person name="Kong X.Y."/>
        </authorList>
    </citation>
    <scope>NUCLEOTIDE SEQUENCE</scope>
</reference>
<feature type="region of interest" description="Disordered" evidence="15">
    <location>
        <begin position="35"/>
        <end position="55"/>
    </location>
</feature>
<comment type="similarity">
    <text evidence="2 14">Belongs to the ATPase protein 8 family.</text>
</comment>
<evidence type="ECO:0000256" key="14">
    <source>
        <dbReference type="RuleBase" id="RU003661"/>
    </source>
</evidence>
<protein>
    <recommendedName>
        <fullName evidence="14">ATP synthase complex subunit 8</fullName>
    </recommendedName>
</protein>
<comment type="subunit">
    <text evidence="13">Component of the ATP synthase complex composed at least of ATP5F1A/subunit alpha, ATP5F1B/subunit beta, ATP5MC1/subunit c (homooctomer), MT-ATP6/subunit a, MT-ATP8/subunit 8, ATP5ME/subunit e, ATP5MF/subunit f, ATP5MG/subunit g, ATP5MK/subunit k, ATP5MJ/subunit j, ATP5F1C/subunit gamma, ATP5F1D/subunit delta, ATP5F1E/subunit epsilon, ATP5PF/subunit F6, ATP5PB/subunit b, ATP5PD/subunit d, ATP5PO/subunit OSCP. ATP synthase complex consists of a soluble F(1) head domain (subunits alpha(3) and beta(3)) - the catalytic core - and a membrane F(0) domain - the membrane proton channel (subunits c, a, 8, e, f, g, k and j). These two domains are linked by a central stalk (subunits gamma, delta, and epsilon) rotating inside the F1 region and a stationary peripheral stalk (subunits F6, b, d, and OSCP).</text>
</comment>
<dbReference type="InterPro" id="IPR050635">
    <property type="entry name" value="ATPase_protein_8"/>
</dbReference>
<organism evidence="17">
    <name type="scientific">Samariscus latus</name>
    <name type="common">deep-body righteye flounder</name>
    <dbReference type="NCBI Taxonomy" id="366931"/>
    <lineage>
        <taxon>Eukaryota</taxon>
        <taxon>Metazoa</taxon>
        <taxon>Chordata</taxon>
        <taxon>Craniata</taxon>
        <taxon>Vertebrata</taxon>
        <taxon>Euteleostomi</taxon>
        <taxon>Actinopterygii</taxon>
        <taxon>Neopterygii</taxon>
        <taxon>Teleostei</taxon>
        <taxon>Neoteleostei</taxon>
        <taxon>Acanthomorphata</taxon>
        <taxon>Carangaria</taxon>
        <taxon>Pleuronectiformes</taxon>
        <taxon>Pleuronectoidei</taxon>
        <taxon>Samaridae</taxon>
        <taxon>Samariscus</taxon>
    </lineage>
</organism>
<name>A0A059SPZ3_9PLEU</name>
<comment type="subcellular location">
    <subcellularLocation>
        <location evidence="1 14">Mitochondrion membrane</location>
        <topology evidence="1 14">Single-pass membrane protein</topology>
    </subcellularLocation>
</comment>
<gene>
    <name evidence="17" type="primary">ATP8</name>
</gene>
<dbReference type="GO" id="GO:0045259">
    <property type="term" value="C:proton-transporting ATP synthase complex"/>
    <property type="evidence" value="ECO:0007669"/>
    <property type="project" value="UniProtKB-KW"/>
</dbReference>
<evidence type="ECO:0000256" key="15">
    <source>
        <dbReference type="SAM" id="MobiDB-lite"/>
    </source>
</evidence>
<evidence type="ECO:0000256" key="3">
    <source>
        <dbReference type="ARBA" id="ARBA00022448"/>
    </source>
</evidence>
<evidence type="ECO:0000256" key="9">
    <source>
        <dbReference type="ARBA" id="ARBA00023128"/>
    </source>
</evidence>
<proteinExistence type="inferred from homology"/>
<evidence type="ECO:0000256" key="2">
    <source>
        <dbReference type="ARBA" id="ARBA00008892"/>
    </source>
</evidence>
<dbReference type="AlphaFoldDB" id="A0A059SPZ3"/>
<keyword evidence="4 14" id="KW-0138">CF(0)</keyword>
<evidence type="ECO:0000256" key="4">
    <source>
        <dbReference type="ARBA" id="ARBA00022547"/>
    </source>
</evidence>
<evidence type="ECO:0000256" key="5">
    <source>
        <dbReference type="ARBA" id="ARBA00022692"/>
    </source>
</evidence>
<dbReference type="Pfam" id="PF00895">
    <property type="entry name" value="ATP-synt_8"/>
    <property type="match status" value="1"/>
</dbReference>